<feature type="compositionally biased region" description="Low complexity" evidence="5">
    <location>
        <begin position="61"/>
        <end position="80"/>
    </location>
</feature>
<feature type="compositionally biased region" description="Polar residues" evidence="5">
    <location>
        <begin position="89"/>
        <end position="116"/>
    </location>
</feature>
<feature type="region of interest" description="Disordered" evidence="5">
    <location>
        <begin position="292"/>
        <end position="319"/>
    </location>
</feature>
<comment type="subcellular location">
    <subcellularLocation>
        <location evidence="2">Cytoplasm</location>
        <location evidence="2">Cytoskeleton</location>
        <location evidence="2">Actin patch</location>
    </subcellularLocation>
</comment>
<accession>A0A1Q2YKW6</accession>
<feature type="region of interest" description="Disordered" evidence="5">
    <location>
        <begin position="385"/>
        <end position="569"/>
    </location>
</feature>
<dbReference type="GO" id="GO:0030479">
    <property type="term" value="C:actin cortical patch"/>
    <property type="evidence" value="ECO:0007669"/>
    <property type="project" value="UniProtKB-SubCell"/>
</dbReference>
<evidence type="ECO:0000256" key="4">
    <source>
        <dbReference type="ARBA" id="ARBA00021016"/>
    </source>
</evidence>
<protein>
    <recommendedName>
        <fullName evidence="4">Altered inheritance of mitochondria protein 21</fullName>
    </recommendedName>
</protein>
<feature type="region of interest" description="Disordered" evidence="5">
    <location>
        <begin position="608"/>
        <end position="641"/>
    </location>
</feature>
<feature type="compositionally biased region" description="Basic and acidic residues" evidence="5">
    <location>
        <begin position="615"/>
        <end position="630"/>
    </location>
</feature>
<dbReference type="Pfam" id="PF11489">
    <property type="entry name" value="Aim21"/>
    <property type="match status" value="1"/>
</dbReference>
<feature type="compositionally biased region" description="Basic and acidic residues" evidence="5">
    <location>
        <begin position="677"/>
        <end position="734"/>
    </location>
</feature>
<evidence type="ECO:0000256" key="5">
    <source>
        <dbReference type="SAM" id="MobiDB-lite"/>
    </source>
</evidence>
<feature type="compositionally biased region" description="Basic and acidic residues" evidence="5">
    <location>
        <begin position="181"/>
        <end position="195"/>
    </location>
</feature>
<gene>
    <name evidence="6" type="ORF">PMKS-003697</name>
</gene>
<feature type="compositionally biased region" description="Basic and acidic residues" evidence="5">
    <location>
        <begin position="134"/>
        <end position="166"/>
    </location>
</feature>
<reference evidence="6 7" key="1">
    <citation type="submission" date="2016-08" db="EMBL/GenBank/DDBJ databases">
        <title>Whole genome shotgun sequence of Pichia membranifaciens KS47-1.</title>
        <authorList>
            <person name="Konishi M."/>
            <person name="Ishida M."/>
            <person name="Arakawa T."/>
            <person name="Kato Y."/>
            <person name="Horiuchi J."/>
        </authorList>
    </citation>
    <scope>NUCLEOTIDE SEQUENCE [LARGE SCALE GENOMIC DNA]</scope>
    <source>
        <strain evidence="6 7">KS47-1</strain>
    </source>
</reference>
<feature type="compositionally biased region" description="Basic residues" evidence="5">
    <location>
        <begin position="485"/>
        <end position="498"/>
    </location>
</feature>
<evidence type="ECO:0000313" key="6">
    <source>
        <dbReference type="EMBL" id="GAV30188.1"/>
    </source>
</evidence>
<name>A0A1Q2YKW6_9ASCO</name>
<feature type="compositionally biased region" description="Acidic residues" evidence="5">
    <location>
        <begin position="794"/>
        <end position="804"/>
    </location>
</feature>
<keyword evidence="7" id="KW-1185">Reference proteome</keyword>
<feature type="compositionally biased region" description="Basic and acidic residues" evidence="5">
    <location>
        <begin position="409"/>
        <end position="435"/>
    </location>
</feature>
<proteinExistence type="inferred from homology"/>
<dbReference type="EMBL" id="BDGI01000163">
    <property type="protein sequence ID" value="GAV30188.1"/>
    <property type="molecule type" value="Genomic_DNA"/>
</dbReference>
<comment type="similarity">
    <text evidence="3">Belongs to the AIM21 family.</text>
</comment>
<feature type="compositionally biased region" description="Basic and acidic residues" evidence="5">
    <location>
        <begin position="208"/>
        <end position="220"/>
    </location>
</feature>
<dbReference type="OrthoDB" id="3998260at2759"/>
<feature type="compositionally biased region" description="Basic residues" evidence="5">
    <location>
        <begin position="631"/>
        <end position="640"/>
    </location>
</feature>
<evidence type="ECO:0000256" key="1">
    <source>
        <dbReference type="ARBA" id="ARBA00002092"/>
    </source>
</evidence>
<feature type="compositionally biased region" description="Basic and acidic residues" evidence="5">
    <location>
        <begin position="231"/>
        <end position="256"/>
    </location>
</feature>
<feature type="region of interest" description="Disordered" evidence="5">
    <location>
        <begin position="1"/>
        <end position="270"/>
    </location>
</feature>
<feature type="compositionally biased region" description="Basic and acidic residues" evidence="5">
    <location>
        <begin position="748"/>
        <end position="759"/>
    </location>
</feature>
<dbReference type="InterPro" id="IPR021582">
    <property type="entry name" value="Aim21"/>
</dbReference>
<dbReference type="AlphaFoldDB" id="A0A1Q2YKW6"/>
<feature type="region of interest" description="Disordered" evidence="5">
    <location>
        <begin position="677"/>
        <end position="854"/>
    </location>
</feature>
<evidence type="ECO:0000256" key="3">
    <source>
        <dbReference type="ARBA" id="ARBA00006466"/>
    </source>
</evidence>
<evidence type="ECO:0000256" key="2">
    <source>
        <dbReference type="ARBA" id="ARBA00004134"/>
    </source>
</evidence>
<evidence type="ECO:0000313" key="7">
    <source>
        <dbReference type="Proteomes" id="UP000186136"/>
    </source>
</evidence>
<organism evidence="6 7">
    <name type="scientific">Pichia membranifaciens</name>
    <dbReference type="NCBI Taxonomy" id="4926"/>
    <lineage>
        <taxon>Eukaryota</taxon>
        <taxon>Fungi</taxon>
        <taxon>Dikarya</taxon>
        <taxon>Ascomycota</taxon>
        <taxon>Saccharomycotina</taxon>
        <taxon>Pichiomycetes</taxon>
        <taxon>Pichiales</taxon>
        <taxon>Pichiaceae</taxon>
        <taxon>Pichia</taxon>
    </lineage>
</organism>
<feature type="compositionally biased region" description="Basic and acidic residues" evidence="5">
    <location>
        <begin position="535"/>
        <end position="549"/>
    </location>
</feature>
<feature type="compositionally biased region" description="Low complexity" evidence="5">
    <location>
        <begin position="465"/>
        <end position="479"/>
    </location>
</feature>
<comment type="function">
    <text evidence="1">Involved in mitochondrial migration along actin filaments.</text>
</comment>
<comment type="caution">
    <text evidence="6">The sequence shown here is derived from an EMBL/GenBank/DDBJ whole genome shotgun (WGS) entry which is preliminary data.</text>
</comment>
<sequence>MDVPQIPKSRPHKHQSPAPESNPLSEPHTDSIPICCPQKAETELPRVPQLPKSRPRRIQTSDSGSEVHSSDSQSAVDVVAPTIPKHRPSSANTTSVLESGSMNATATFPTGLSEENTLPHIPPTRPKQAVPLNHSEEEPKVEVDNIRREDEAPVKENEQKEKKEAEPEVIPSEVSNFKQNPVDKEENGLPDKGDKEEEEEEEEEDKEQETKEVDKEDTGEVLKAVEANDSDVTRDEEQQKVGNREEIDENVKSEISDKDEEPFEEKKPDAISELEALEYDTKQLVANTYNEESLAAEEQTTSRVSKIDQPVVDKDLPDYENDISFATDQTSEPRKISSTSAKNALAELDSLEQEIQLTSEKLSSTPTDPVDVENIRYDGEVKHVQAIDGENITNAKEKELEKEDPDETKEEKVRNELEKEANKEADKETEKEADKPVLPILPKSRPKPKVDSAHTPPKVPAKRPSVASSESGSSNNSDSTTAQIAHKKPPPRVPKKPSSRIAQFQEMLEQQQKADLGLLNRAAPKPKPKVPVKSHTFEGENSDEIKEAGDEGSPAYGESTTNSEVPKAERANFKFAQSLNGMIGMGLPGMAFGGNPFAAMKAAKGVGSSESTVAEEERGTEKSKVKDVRRGRARGPRGRKLPGAVTKAVEVNDTTLGNKFTIVVRDLWSLDFAAKTEPVEERVPETGAKELHSSPETSAEHIIDFSDEAKNEEVAQESDDKVGTELNAKIRSETDAESEDVSENSTSIDEHKVDVETQDRGSGSVQVVPASDSLLVTEHKSEPLAALQKNAPEEKEDDEEEEDTMPPTTFSFDNDEPSAAATATTSIGSILSPAGSSLEEDAGEEAISSDLSDQ</sequence>
<dbReference type="Proteomes" id="UP000186136">
    <property type="component" value="Unassembled WGS sequence"/>
</dbReference>
<feature type="compositionally biased region" description="Acidic residues" evidence="5">
    <location>
        <begin position="196"/>
        <end position="207"/>
    </location>
</feature>